<dbReference type="EMBL" id="KN847522">
    <property type="protein sequence ID" value="KIV94039.1"/>
    <property type="molecule type" value="Genomic_DNA"/>
</dbReference>
<evidence type="ECO:0000313" key="6">
    <source>
        <dbReference type="Proteomes" id="UP000054302"/>
    </source>
</evidence>
<dbReference type="OrthoDB" id="532630at2759"/>
<gene>
    <name evidence="5" type="ORF">PV10_05197</name>
</gene>
<evidence type="ECO:0000313" key="5">
    <source>
        <dbReference type="EMBL" id="KIV94039.1"/>
    </source>
</evidence>
<protein>
    <recommendedName>
        <fullName evidence="4">COX assembly mitochondrial protein</fullName>
    </recommendedName>
</protein>
<organism evidence="5 6">
    <name type="scientific">Exophiala mesophila</name>
    <name type="common">Black yeast-like fungus</name>
    <dbReference type="NCBI Taxonomy" id="212818"/>
    <lineage>
        <taxon>Eukaryota</taxon>
        <taxon>Fungi</taxon>
        <taxon>Dikarya</taxon>
        <taxon>Ascomycota</taxon>
        <taxon>Pezizomycotina</taxon>
        <taxon>Eurotiomycetes</taxon>
        <taxon>Chaetothyriomycetidae</taxon>
        <taxon>Chaetothyriales</taxon>
        <taxon>Herpotrichiellaceae</taxon>
        <taxon>Exophiala</taxon>
    </lineage>
</organism>
<dbReference type="STRING" id="212818.A0A0D1ZJF4"/>
<dbReference type="Proteomes" id="UP000054302">
    <property type="component" value="Unassembled WGS sequence"/>
</dbReference>
<accession>A0A0D1ZJF4</accession>
<dbReference type="VEuPathDB" id="FungiDB:PV10_05197"/>
<dbReference type="InterPro" id="IPR013892">
    <property type="entry name" value="Cyt_c_biogenesis_Cmc1-like"/>
</dbReference>
<dbReference type="GeneID" id="27323042"/>
<keyword evidence="4" id="KW-0999">Mitochondrion inner membrane</keyword>
<reference evidence="5 6" key="1">
    <citation type="submission" date="2015-01" db="EMBL/GenBank/DDBJ databases">
        <title>The Genome Sequence of Exophiala mesophila CBS40295.</title>
        <authorList>
            <consortium name="The Broad Institute Genomics Platform"/>
            <person name="Cuomo C."/>
            <person name="de Hoog S."/>
            <person name="Gorbushina A."/>
            <person name="Stielow B."/>
            <person name="Teixiera M."/>
            <person name="Abouelleil A."/>
            <person name="Chapman S.B."/>
            <person name="Priest M."/>
            <person name="Young S.K."/>
            <person name="Wortman J."/>
            <person name="Nusbaum C."/>
            <person name="Birren B."/>
        </authorList>
    </citation>
    <scope>NUCLEOTIDE SEQUENCE [LARGE SCALE GENOMIC DNA]</scope>
    <source>
        <strain evidence="5 6">CBS 40295</strain>
    </source>
</reference>
<keyword evidence="4" id="KW-0472">Membrane</keyword>
<evidence type="ECO:0000256" key="3">
    <source>
        <dbReference type="ARBA" id="ARBA00023157"/>
    </source>
</evidence>
<dbReference type="GO" id="GO:0005743">
    <property type="term" value="C:mitochondrial inner membrane"/>
    <property type="evidence" value="ECO:0007669"/>
    <property type="project" value="UniProtKB-SubCell"/>
</dbReference>
<dbReference type="OMA" id="PYNANCE"/>
<keyword evidence="6" id="KW-1185">Reference proteome</keyword>
<comment type="similarity">
    <text evidence="1 4">Belongs to the CMC family.</text>
</comment>
<comment type="subcellular location">
    <subcellularLocation>
        <location evidence="4">Mitochondrion inner membrane</location>
    </subcellularLocation>
</comment>
<keyword evidence="2 4" id="KW-0496">Mitochondrion</keyword>
<dbReference type="RefSeq" id="XP_016225613.1">
    <property type="nucleotide sequence ID" value="XM_016369825.1"/>
</dbReference>
<dbReference type="HOGENOM" id="CLU_169286_3_0_1"/>
<evidence type="ECO:0000256" key="2">
    <source>
        <dbReference type="ARBA" id="ARBA00023128"/>
    </source>
</evidence>
<evidence type="ECO:0000256" key="4">
    <source>
        <dbReference type="RuleBase" id="RU364104"/>
    </source>
</evidence>
<dbReference type="AlphaFoldDB" id="A0A0D1ZJF4"/>
<proteinExistence type="inferred from homology"/>
<evidence type="ECO:0000256" key="1">
    <source>
        <dbReference type="ARBA" id="ARBA00007347"/>
    </source>
</evidence>
<dbReference type="PANTHER" id="PTHR22977">
    <property type="entry name" value="COX ASSEMBLY MITOCHONDRIAL PROTEIN"/>
    <property type="match status" value="1"/>
</dbReference>
<sequence length="112" mass="13117">MWAWLEPHDLYWRRVSTKMHSHLHTKDNVGCEEIMNALDECHARGFLYKAVGGCNEIKREVNRCLSGERQKKSKKNRETGLERRKRVEAVWAKMDNGDFSDLEAIINGTEKK</sequence>
<keyword evidence="4" id="KW-0143">Chaperone</keyword>
<dbReference type="PANTHER" id="PTHR22977:SF1">
    <property type="entry name" value="COX ASSEMBLY MITOCHONDRIAL PROTEIN 2 HOMOLOG"/>
    <property type="match status" value="1"/>
</dbReference>
<keyword evidence="3" id="KW-1015">Disulfide bond</keyword>
<name>A0A0D1ZJF4_EXOME</name>
<comment type="function">
    <text evidence="4">Required for mitochondrial cytochrome c oxidase (COX) assembly and respiration.</text>
</comment>
<dbReference type="Pfam" id="PF08583">
    <property type="entry name" value="Cmc1"/>
    <property type="match status" value="1"/>
</dbReference>